<accession>A0A161Y1X6</accession>
<proteinExistence type="predicted"/>
<protein>
    <submittedName>
        <fullName evidence="1">Uncharacterized protein</fullName>
    </submittedName>
</protein>
<organism evidence="1 2">
    <name type="scientific">Pseudoalteromonas luteoviolacea CPMOR-1</name>
    <dbReference type="NCBI Taxonomy" id="1365248"/>
    <lineage>
        <taxon>Bacteria</taxon>
        <taxon>Pseudomonadati</taxon>
        <taxon>Pseudomonadota</taxon>
        <taxon>Gammaproteobacteria</taxon>
        <taxon>Alteromonadales</taxon>
        <taxon>Pseudoalteromonadaceae</taxon>
        <taxon>Pseudoalteromonas</taxon>
    </lineage>
</organism>
<dbReference type="AlphaFoldDB" id="A0A161Y1X6"/>
<dbReference type="RefSeq" id="WP_155735655.1">
    <property type="nucleotide sequence ID" value="NZ_AUYC01000041.1"/>
</dbReference>
<comment type="caution">
    <text evidence="1">The sequence shown here is derived from an EMBL/GenBank/DDBJ whole genome shotgun (WGS) entry which is preliminary data.</text>
</comment>
<dbReference type="Proteomes" id="UP000076486">
    <property type="component" value="Unassembled WGS sequence"/>
</dbReference>
<reference evidence="1 2" key="1">
    <citation type="submission" date="2013-07" db="EMBL/GenBank/DDBJ databases">
        <title>Comparative Genomic and Metabolomic Analysis of Twelve Strains of Pseudoalteromonas luteoviolacea.</title>
        <authorList>
            <person name="Vynne N.G."/>
            <person name="Mansson M."/>
            <person name="Gram L."/>
        </authorList>
    </citation>
    <scope>NUCLEOTIDE SEQUENCE [LARGE SCALE GENOMIC DNA]</scope>
    <source>
        <strain evidence="1 2">CPMOR-1</strain>
    </source>
</reference>
<dbReference type="EMBL" id="AUYC01000041">
    <property type="protein sequence ID" value="KZN60741.1"/>
    <property type="molecule type" value="Genomic_DNA"/>
</dbReference>
<sequence>MLVLKTKKLKQLTNEATLMPRQTQQIGGGLSTNTNTVTGAVTSIVTTTSRASAE</sequence>
<dbReference type="PATRIC" id="fig|1365248.3.peg.3866"/>
<evidence type="ECO:0000313" key="1">
    <source>
        <dbReference type="EMBL" id="KZN60741.1"/>
    </source>
</evidence>
<gene>
    <name evidence="1" type="ORF">N473_23730</name>
</gene>
<evidence type="ECO:0000313" key="2">
    <source>
        <dbReference type="Proteomes" id="UP000076486"/>
    </source>
</evidence>
<name>A0A161Y1X6_9GAMM</name>